<dbReference type="EMBL" id="BAABIL010000253">
    <property type="protein sequence ID" value="GAA4978192.1"/>
    <property type="molecule type" value="Genomic_DNA"/>
</dbReference>
<reference evidence="2" key="1">
    <citation type="journal article" date="2019" name="Int. J. Syst. Evol. Microbiol.">
        <title>The Global Catalogue of Microorganisms (GCM) 10K type strain sequencing project: providing services to taxonomists for standard genome sequencing and annotation.</title>
        <authorList>
            <consortium name="The Broad Institute Genomics Platform"/>
            <consortium name="The Broad Institute Genome Sequencing Center for Infectious Disease"/>
            <person name="Wu L."/>
            <person name="Ma J."/>
        </authorList>
    </citation>
    <scope>NUCLEOTIDE SEQUENCE [LARGE SCALE GENOMIC DNA]</scope>
    <source>
        <strain evidence="2">JCM 18126</strain>
    </source>
</reference>
<name>A0ABP9HTX5_9ACTN</name>
<dbReference type="RefSeq" id="WP_345712193.1">
    <property type="nucleotide sequence ID" value="NZ_BAABIL010000253.1"/>
</dbReference>
<protein>
    <recommendedName>
        <fullName evidence="3">Cytidylate kinase</fullName>
    </recommendedName>
</protein>
<gene>
    <name evidence="1" type="ORF">GCM10023225_18440</name>
</gene>
<dbReference type="CDD" id="cd02019">
    <property type="entry name" value="NK"/>
    <property type="match status" value="1"/>
</dbReference>
<comment type="caution">
    <text evidence="1">The sequence shown here is derived from an EMBL/GenBank/DDBJ whole genome shotgun (WGS) entry which is preliminary data.</text>
</comment>
<evidence type="ECO:0000313" key="2">
    <source>
        <dbReference type="Proteomes" id="UP001501195"/>
    </source>
</evidence>
<sequence length="220" mass="24324">MAVDGGDLRHVRWLGGGSGAGKSTTARRLAAEHDLHLYATDDVMAEHARRCPPRRCPQLHAFLAMDEDERWVHRSPEEMLETFHWFRGEAFDLVVEDLLALPADRGVLVEGFRLLPHLVAPLLSAPRQAVWLLPTPQFRRAAFEARGGLWQIAGRTGDPPRALANLLERDRLFTDHLRRETHRCGLAAVEVGTGLGEPGLARLVADALGLPAGPRPRTSP</sequence>
<keyword evidence="2" id="KW-1185">Reference proteome</keyword>
<dbReference type="Proteomes" id="UP001501195">
    <property type="component" value="Unassembled WGS sequence"/>
</dbReference>
<evidence type="ECO:0000313" key="1">
    <source>
        <dbReference type="EMBL" id="GAA4978192.1"/>
    </source>
</evidence>
<proteinExistence type="predicted"/>
<dbReference type="Gene3D" id="3.40.50.300">
    <property type="entry name" value="P-loop containing nucleotide triphosphate hydrolases"/>
    <property type="match status" value="1"/>
</dbReference>
<dbReference type="InterPro" id="IPR027417">
    <property type="entry name" value="P-loop_NTPase"/>
</dbReference>
<accession>A0ABP9HTX5</accession>
<dbReference type="SUPFAM" id="SSF52540">
    <property type="entry name" value="P-loop containing nucleoside triphosphate hydrolases"/>
    <property type="match status" value="1"/>
</dbReference>
<organism evidence="1 2">
    <name type="scientific">Kineococcus glutinatus</name>
    <dbReference type="NCBI Taxonomy" id="1070872"/>
    <lineage>
        <taxon>Bacteria</taxon>
        <taxon>Bacillati</taxon>
        <taxon>Actinomycetota</taxon>
        <taxon>Actinomycetes</taxon>
        <taxon>Kineosporiales</taxon>
        <taxon>Kineosporiaceae</taxon>
        <taxon>Kineococcus</taxon>
    </lineage>
</organism>
<evidence type="ECO:0008006" key="3">
    <source>
        <dbReference type="Google" id="ProtNLM"/>
    </source>
</evidence>